<proteinExistence type="predicted"/>
<dbReference type="EMBL" id="CP014864">
    <property type="protein sequence ID" value="AMX02720.1"/>
    <property type="molecule type" value="Genomic_DNA"/>
</dbReference>
<evidence type="ECO:0000313" key="4">
    <source>
        <dbReference type="Proteomes" id="UP000076077"/>
    </source>
</evidence>
<gene>
    <name evidence="2" type="ORF">A3224_09110</name>
    <name evidence="3" type="ORF">OQJ68_06190</name>
</gene>
<dbReference type="STRING" id="252514.A3224_09110"/>
<reference evidence="3" key="3">
    <citation type="submission" date="2022-11" db="EMBL/GenBank/DDBJ databases">
        <title>Chitin-degrading and fungicidal potential of chitinolytic bacterial strains from marine environment of the Pacific Ocean regions.</title>
        <authorList>
            <person name="Pentekhina I."/>
            <person name="Nedashkovskaya O."/>
            <person name="Seitkalieva A."/>
            <person name="Podvolotskaya A."/>
            <person name="Tekutyeva L."/>
            <person name="Balabanova L."/>
        </authorList>
    </citation>
    <scope>NUCLEOTIDE SEQUENCE</scope>
    <source>
        <strain evidence="3">KMM 6838</strain>
    </source>
</reference>
<organism evidence="2 4">
    <name type="scientific">Microbulbifer thermotolerans</name>
    <dbReference type="NCBI Taxonomy" id="252514"/>
    <lineage>
        <taxon>Bacteria</taxon>
        <taxon>Pseudomonadati</taxon>
        <taxon>Pseudomonadota</taxon>
        <taxon>Gammaproteobacteria</taxon>
        <taxon>Cellvibrionales</taxon>
        <taxon>Microbulbiferaceae</taxon>
        <taxon>Microbulbifer</taxon>
    </lineage>
</organism>
<name>A0A143HML9_MICTH</name>
<dbReference type="KEGG" id="mthd:A3224_09110"/>
<dbReference type="AlphaFoldDB" id="A0A143HML9"/>
<dbReference type="RefSeq" id="WP_067153611.1">
    <property type="nucleotide sequence ID" value="NZ_CP014864.1"/>
</dbReference>
<keyword evidence="1" id="KW-0732">Signal</keyword>
<protein>
    <submittedName>
        <fullName evidence="3">DUF4919 domain-containing protein</fullName>
    </submittedName>
</protein>
<evidence type="ECO:0000313" key="3">
    <source>
        <dbReference type="EMBL" id="MCX2801378.1"/>
    </source>
</evidence>
<dbReference type="Proteomes" id="UP001209730">
    <property type="component" value="Unassembled WGS sequence"/>
</dbReference>
<dbReference type="GeneID" id="76608207"/>
<accession>A0A143HML9</accession>
<dbReference type="EMBL" id="JAPHQB010000008">
    <property type="protein sequence ID" value="MCX2801378.1"/>
    <property type="molecule type" value="Genomic_DNA"/>
</dbReference>
<evidence type="ECO:0000256" key="1">
    <source>
        <dbReference type="SAM" id="SignalP"/>
    </source>
</evidence>
<evidence type="ECO:0000313" key="2">
    <source>
        <dbReference type="EMBL" id="AMX02720.1"/>
    </source>
</evidence>
<feature type="signal peptide" evidence="1">
    <location>
        <begin position="1"/>
        <end position="28"/>
    </location>
</feature>
<reference evidence="2" key="1">
    <citation type="submission" date="2016-03" db="EMBL/GenBank/DDBJ databases">
        <authorList>
            <person name="Ploux O."/>
        </authorList>
    </citation>
    <scope>NUCLEOTIDE SEQUENCE [LARGE SCALE GENOMIC DNA]</scope>
    <source>
        <strain evidence="2">DAU221</strain>
    </source>
</reference>
<reference evidence="4" key="2">
    <citation type="submission" date="2016-03" db="EMBL/GenBank/DDBJ databases">
        <authorList>
            <person name="Lee Y.-S."/>
            <person name="Choi Y.-L."/>
        </authorList>
    </citation>
    <scope>NUCLEOTIDE SEQUENCE [LARGE SCALE GENOMIC DNA]</scope>
    <source>
        <strain evidence="4">DAU221</strain>
    </source>
</reference>
<feature type="chain" id="PRO_5007509487" evidence="1">
    <location>
        <begin position="29"/>
        <end position="226"/>
    </location>
</feature>
<dbReference type="OrthoDB" id="5735641at2"/>
<sequence>MATRNLKRIGIAALLGTVVFLSACSSSAGKSAPQLVLPQAEESEYRRLLAQARALSFTLDFDQLRRAYVASPEYNPRGGAELVGLTEAYRAEERGEYGECLKQVDRVLDVSYMSLEAHMIGVLCAARSANLQREDIHRYMTEGLMDSIERSGDGRSQESAYQTISTSELNGFVRLKGLEVLDQSIVYDQRGIYDKIQVRNLVSGDEYALYFNVSRQFVHGVESAAD</sequence>
<keyword evidence="4" id="KW-1185">Reference proteome</keyword>
<dbReference type="Proteomes" id="UP000076077">
    <property type="component" value="Chromosome"/>
</dbReference>
<dbReference type="PROSITE" id="PS51257">
    <property type="entry name" value="PROKAR_LIPOPROTEIN"/>
    <property type="match status" value="1"/>
</dbReference>